<reference evidence="1" key="1">
    <citation type="journal article" date="2017" name="Nature">
        <title>The sunflower genome provides insights into oil metabolism, flowering and Asterid evolution.</title>
        <authorList>
            <person name="Badouin H."/>
            <person name="Gouzy J."/>
            <person name="Grassa C.J."/>
            <person name="Murat F."/>
            <person name="Staton S.E."/>
            <person name="Cottret L."/>
            <person name="Lelandais-Briere C."/>
            <person name="Owens G.L."/>
            <person name="Carrere S."/>
            <person name="Mayjonade B."/>
            <person name="Legrand L."/>
            <person name="Gill N."/>
            <person name="Kane N.C."/>
            <person name="Bowers J.E."/>
            <person name="Hubner S."/>
            <person name="Bellec A."/>
            <person name="Berard A."/>
            <person name="Berges H."/>
            <person name="Blanchet N."/>
            <person name="Boniface M.C."/>
            <person name="Brunel D."/>
            <person name="Catrice O."/>
            <person name="Chaidir N."/>
            <person name="Claudel C."/>
            <person name="Donnadieu C."/>
            <person name="Faraut T."/>
            <person name="Fievet G."/>
            <person name="Helmstetter N."/>
            <person name="King M."/>
            <person name="Knapp S.J."/>
            <person name="Lai Z."/>
            <person name="Le Paslier M.C."/>
            <person name="Lippi Y."/>
            <person name="Lorenzon L."/>
            <person name="Mandel J.R."/>
            <person name="Marage G."/>
            <person name="Marchand G."/>
            <person name="Marquand E."/>
            <person name="Bret-Mestries E."/>
            <person name="Morien E."/>
            <person name="Nambeesan S."/>
            <person name="Nguyen T."/>
            <person name="Pegot-Espagnet P."/>
            <person name="Pouilly N."/>
            <person name="Raftis F."/>
            <person name="Sallet E."/>
            <person name="Schiex T."/>
            <person name="Thomas J."/>
            <person name="Vandecasteele C."/>
            <person name="Vares D."/>
            <person name="Vear F."/>
            <person name="Vautrin S."/>
            <person name="Crespi M."/>
            <person name="Mangin B."/>
            <person name="Burke J.M."/>
            <person name="Salse J."/>
            <person name="Munos S."/>
            <person name="Vincourt P."/>
            <person name="Rieseberg L.H."/>
            <person name="Langlade N.B."/>
        </authorList>
    </citation>
    <scope>NUCLEOTIDE SEQUENCE</scope>
    <source>
        <tissue evidence="1">Leaves</tissue>
    </source>
</reference>
<evidence type="ECO:0000313" key="1">
    <source>
        <dbReference type="EMBL" id="KAF5785396.1"/>
    </source>
</evidence>
<gene>
    <name evidence="1" type="ORF">HanXRQr2_Chr10g0428171</name>
</gene>
<dbReference type="EMBL" id="MNCJ02000325">
    <property type="protein sequence ID" value="KAF5785396.1"/>
    <property type="molecule type" value="Genomic_DNA"/>
</dbReference>
<reference evidence="1" key="2">
    <citation type="submission" date="2020-06" db="EMBL/GenBank/DDBJ databases">
        <title>Helianthus annuus Genome sequencing and assembly Release 2.</title>
        <authorList>
            <person name="Gouzy J."/>
            <person name="Langlade N."/>
            <person name="Munos S."/>
        </authorList>
    </citation>
    <scope>NUCLEOTIDE SEQUENCE</scope>
    <source>
        <tissue evidence="1">Leaves</tissue>
    </source>
</reference>
<dbReference type="Proteomes" id="UP000215914">
    <property type="component" value="Unassembled WGS sequence"/>
</dbReference>
<name>A0A9K3HVU4_HELAN</name>
<dbReference type="AlphaFoldDB" id="A0A9K3HVU4"/>
<organism evidence="1 2">
    <name type="scientific">Helianthus annuus</name>
    <name type="common">Common sunflower</name>
    <dbReference type="NCBI Taxonomy" id="4232"/>
    <lineage>
        <taxon>Eukaryota</taxon>
        <taxon>Viridiplantae</taxon>
        <taxon>Streptophyta</taxon>
        <taxon>Embryophyta</taxon>
        <taxon>Tracheophyta</taxon>
        <taxon>Spermatophyta</taxon>
        <taxon>Magnoliopsida</taxon>
        <taxon>eudicotyledons</taxon>
        <taxon>Gunneridae</taxon>
        <taxon>Pentapetalae</taxon>
        <taxon>asterids</taxon>
        <taxon>campanulids</taxon>
        <taxon>Asterales</taxon>
        <taxon>Asteraceae</taxon>
        <taxon>Asteroideae</taxon>
        <taxon>Heliantheae alliance</taxon>
        <taxon>Heliantheae</taxon>
        <taxon>Helianthus</taxon>
    </lineage>
</organism>
<dbReference type="Gramene" id="mRNA:HanXRQr2_Chr10g0428171">
    <property type="protein sequence ID" value="mRNA:HanXRQr2_Chr10g0428171"/>
    <property type="gene ID" value="HanXRQr2_Chr10g0428171"/>
</dbReference>
<comment type="caution">
    <text evidence="1">The sequence shown here is derived from an EMBL/GenBank/DDBJ whole genome shotgun (WGS) entry which is preliminary data.</text>
</comment>
<accession>A0A9K3HVU4</accession>
<keyword evidence="2" id="KW-1185">Reference proteome</keyword>
<evidence type="ECO:0000313" key="2">
    <source>
        <dbReference type="Proteomes" id="UP000215914"/>
    </source>
</evidence>
<sequence>MSQILVNCRVIITAACTLTRVEQPSTEDRRTKEKMNEFFVPESDDFV</sequence>
<proteinExistence type="predicted"/>
<protein>
    <submittedName>
        <fullName evidence="1">Uncharacterized protein</fullName>
    </submittedName>
</protein>